<reference evidence="2" key="1">
    <citation type="submission" date="2023-08" db="EMBL/GenBank/DDBJ databases">
        <title>Chromosome-level Genome Assembly of mud carp (Cirrhinus molitorella).</title>
        <authorList>
            <person name="Liu H."/>
        </authorList>
    </citation>
    <scope>NUCLEOTIDE SEQUENCE</scope>
    <source>
        <strain evidence="2">Prfri</strain>
        <tissue evidence="2">Muscle</tissue>
    </source>
</reference>
<dbReference type="Proteomes" id="UP001187343">
    <property type="component" value="Unassembled WGS sequence"/>
</dbReference>
<evidence type="ECO:0000313" key="3">
    <source>
        <dbReference type="Proteomes" id="UP001187343"/>
    </source>
</evidence>
<accession>A0AA88PI87</accession>
<keyword evidence="3" id="KW-1185">Reference proteome</keyword>
<dbReference type="AlphaFoldDB" id="A0AA88PI87"/>
<evidence type="ECO:0000256" key="1">
    <source>
        <dbReference type="SAM" id="MobiDB-lite"/>
    </source>
</evidence>
<protein>
    <submittedName>
        <fullName evidence="2">Uncharacterized protein</fullName>
    </submittedName>
</protein>
<feature type="region of interest" description="Disordered" evidence="1">
    <location>
        <begin position="22"/>
        <end position="54"/>
    </location>
</feature>
<organism evidence="2 3">
    <name type="scientific">Cirrhinus molitorella</name>
    <name type="common">mud carp</name>
    <dbReference type="NCBI Taxonomy" id="172907"/>
    <lineage>
        <taxon>Eukaryota</taxon>
        <taxon>Metazoa</taxon>
        <taxon>Chordata</taxon>
        <taxon>Craniata</taxon>
        <taxon>Vertebrata</taxon>
        <taxon>Euteleostomi</taxon>
        <taxon>Actinopterygii</taxon>
        <taxon>Neopterygii</taxon>
        <taxon>Teleostei</taxon>
        <taxon>Ostariophysi</taxon>
        <taxon>Cypriniformes</taxon>
        <taxon>Cyprinidae</taxon>
        <taxon>Labeoninae</taxon>
        <taxon>Labeonini</taxon>
        <taxon>Cirrhinus</taxon>
    </lineage>
</organism>
<evidence type="ECO:0000313" key="2">
    <source>
        <dbReference type="EMBL" id="KAK2883772.1"/>
    </source>
</evidence>
<name>A0AA88PI87_9TELE</name>
<dbReference type="EMBL" id="JAUYZG010000017">
    <property type="protein sequence ID" value="KAK2883772.1"/>
    <property type="molecule type" value="Genomic_DNA"/>
</dbReference>
<comment type="caution">
    <text evidence="2">The sequence shown here is derived from an EMBL/GenBank/DDBJ whole genome shotgun (WGS) entry which is preliminary data.</text>
</comment>
<feature type="region of interest" description="Disordered" evidence="1">
    <location>
        <begin position="194"/>
        <end position="214"/>
    </location>
</feature>
<proteinExistence type="predicted"/>
<gene>
    <name evidence="2" type="ORF">Q8A67_017409</name>
</gene>
<sequence length="226" mass="25134">MRFLDVDQQRVRDVRVLPGDALERRQARHERRSGAAAEVQDEGSPPAGVVQDPLRASPRLAAVQRDHLGVGRRAAQMRRLEEVQLLAVPHGAQRLQREHLVGVGHAERRVVGAAQVALPHLREHLPPNAQKIQEPQHHGRQQEARQQHQAHGGVFQRLHRLDTCGSMQHLHPHPDRNKLIYILNDLKGSPQCVAPHLSSASADESIGPSPHHTTTDSCGTIFVELL</sequence>